<sequence length="51" mass="5297">MGLHILVQLGIFLALVFGGIGVMLAGLGLMKWGNGQESKGKAAEAEAQRKS</sequence>
<dbReference type="RefSeq" id="WP_175545272.1">
    <property type="nucleotide sequence ID" value="NZ_FOEP01000003.1"/>
</dbReference>
<keyword evidence="1" id="KW-0812">Transmembrane</keyword>
<evidence type="ECO:0000313" key="3">
    <source>
        <dbReference type="Proteomes" id="UP000198634"/>
    </source>
</evidence>
<keyword evidence="1" id="KW-0472">Membrane</keyword>
<evidence type="ECO:0000256" key="1">
    <source>
        <dbReference type="SAM" id="Phobius"/>
    </source>
</evidence>
<gene>
    <name evidence="2" type="ORF">SAMN04488092_103323</name>
</gene>
<accession>A0A1H9CN34</accession>
<protein>
    <submittedName>
        <fullName evidence="2">Uncharacterized protein</fullName>
    </submittedName>
</protein>
<name>A0A1H9CN34_9RHOB</name>
<proteinExistence type="predicted"/>
<dbReference type="EMBL" id="FOEP01000003">
    <property type="protein sequence ID" value="SEQ02632.1"/>
    <property type="molecule type" value="Genomic_DNA"/>
</dbReference>
<reference evidence="2 3" key="1">
    <citation type="submission" date="2016-10" db="EMBL/GenBank/DDBJ databases">
        <authorList>
            <person name="de Groot N.N."/>
        </authorList>
    </citation>
    <scope>NUCLEOTIDE SEQUENCE [LARGE SCALE GENOMIC DNA]</scope>
    <source>
        <strain evidence="2 3">DSM 22007</strain>
    </source>
</reference>
<keyword evidence="3" id="KW-1185">Reference proteome</keyword>
<dbReference type="Proteomes" id="UP000198634">
    <property type="component" value="Unassembled WGS sequence"/>
</dbReference>
<keyword evidence="1" id="KW-1133">Transmembrane helix</keyword>
<organism evidence="2 3">
    <name type="scientific">Thalassovita taeanensis</name>
    <dbReference type="NCBI Taxonomy" id="657014"/>
    <lineage>
        <taxon>Bacteria</taxon>
        <taxon>Pseudomonadati</taxon>
        <taxon>Pseudomonadota</taxon>
        <taxon>Alphaproteobacteria</taxon>
        <taxon>Rhodobacterales</taxon>
        <taxon>Roseobacteraceae</taxon>
        <taxon>Thalassovita</taxon>
    </lineage>
</organism>
<feature type="transmembrane region" description="Helical" evidence="1">
    <location>
        <begin position="6"/>
        <end position="29"/>
    </location>
</feature>
<dbReference type="AlphaFoldDB" id="A0A1H9CN34"/>
<evidence type="ECO:0000313" key="2">
    <source>
        <dbReference type="EMBL" id="SEQ02632.1"/>
    </source>
</evidence>